<evidence type="ECO:0000256" key="1">
    <source>
        <dbReference type="ARBA" id="ARBA00004651"/>
    </source>
</evidence>
<feature type="transmembrane region" description="Helical" evidence="14">
    <location>
        <begin position="68"/>
        <end position="89"/>
    </location>
</feature>
<reference evidence="15" key="2">
    <citation type="submission" date="2021-08" db="EMBL/GenBank/DDBJ databases">
        <authorList>
            <person name="Tani A."/>
            <person name="Ola A."/>
            <person name="Ogura Y."/>
            <person name="Katsura K."/>
            <person name="Hayashi T."/>
        </authorList>
    </citation>
    <scope>NUCLEOTIDE SEQUENCE</scope>
    <source>
        <strain evidence="15">NBRC 15686</strain>
    </source>
</reference>
<comment type="caution">
    <text evidence="15">The sequence shown here is derived from an EMBL/GenBank/DDBJ whole genome shotgun (WGS) entry which is preliminary data.</text>
</comment>
<feature type="transmembrane region" description="Helical" evidence="14">
    <location>
        <begin position="35"/>
        <end position="62"/>
    </location>
</feature>
<feature type="transmembrane region" description="Helical" evidence="14">
    <location>
        <begin position="101"/>
        <end position="125"/>
    </location>
</feature>
<keyword evidence="16" id="KW-1185">Reference proteome</keyword>
<keyword evidence="8 14" id="KW-0915">Sodium</keyword>
<dbReference type="RefSeq" id="WP_238227189.1">
    <property type="nucleotide sequence ID" value="NZ_BAAADH010000012.1"/>
</dbReference>
<reference evidence="15" key="1">
    <citation type="journal article" date="2021" name="Front. Microbiol.">
        <title>Comprehensive Comparative Genomics and Phenotyping of Methylobacterium Species.</title>
        <authorList>
            <person name="Alessa O."/>
            <person name="Ogura Y."/>
            <person name="Fujitani Y."/>
            <person name="Takami H."/>
            <person name="Hayashi T."/>
            <person name="Sahin N."/>
            <person name="Tani A."/>
        </authorList>
    </citation>
    <scope>NUCLEOTIDE SEQUENCE</scope>
    <source>
        <strain evidence="15">NBRC 15686</strain>
    </source>
</reference>
<feature type="transmembrane region" description="Helical" evidence="14">
    <location>
        <begin position="6"/>
        <end position="23"/>
    </location>
</feature>
<evidence type="ECO:0000313" key="15">
    <source>
        <dbReference type="EMBL" id="GJE66997.1"/>
    </source>
</evidence>
<evidence type="ECO:0000313" key="16">
    <source>
        <dbReference type="Proteomes" id="UP001055039"/>
    </source>
</evidence>
<evidence type="ECO:0000256" key="6">
    <source>
        <dbReference type="ARBA" id="ARBA00022723"/>
    </source>
</evidence>
<comment type="activity regulation">
    <text evidence="14">Na(+) is not transported, but it plays an essential structural role and its presence is essential for fluoride channel function.</text>
</comment>
<evidence type="ECO:0000256" key="11">
    <source>
        <dbReference type="ARBA" id="ARBA00023303"/>
    </source>
</evidence>
<accession>A0ABQ4UKE9</accession>
<keyword evidence="11 14" id="KW-0407">Ion channel</keyword>
<dbReference type="PANTHER" id="PTHR28259">
    <property type="entry name" value="FLUORIDE EXPORT PROTEIN 1-RELATED"/>
    <property type="match status" value="1"/>
</dbReference>
<keyword evidence="3 14" id="KW-1003">Cell membrane</keyword>
<keyword evidence="4" id="KW-0997">Cell inner membrane</keyword>
<dbReference type="Pfam" id="PF02537">
    <property type="entry name" value="CRCB"/>
    <property type="match status" value="1"/>
</dbReference>
<evidence type="ECO:0000256" key="14">
    <source>
        <dbReference type="HAMAP-Rule" id="MF_00454"/>
    </source>
</evidence>
<evidence type="ECO:0000256" key="13">
    <source>
        <dbReference type="ARBA" id="ARBA00035585"/>
    </source>
</evidence>
<sequence>MKPIDIMWVCLGGGAGSLLRWWLGGVIDRAIPARFKFGTLLINVTGAFAIAYLSAAFALGWQQRHGDMMASLVLTGFLGGYTTFSSMQLDTAQMAVEHRHALAALYLVASVGLGLCAAAAGVALARA</sequence>
<gene>
    <name evidence="15" type="primary">crcB_3</name>
    <name evidence="14" type="synonym">crcB</name>
    <name evidence="14" type="synonym">fluC</name>
    <name evidence="15" type="ORF">LNAOJCKE_4221</name>
</gene>
<feature type="binding site" evidence="14">
    <location>
        <position position="79"/>
    </location>
    <ligand>
        <name>Na(+)</name>
        <dbReference type="ChEBI" id="CHEBI:29101"/>
        <note>structural</note>
    </ligand>
</feature>
<dbReference type="Proteomes" id="UP001055039">
    <property type="component" value="Unassembled WGS sequence"/>
</dbReference>
<comment type="catalytic activity">
    <reaction evidence="13">
        <text>fluoride(in) = fluoride(out)</text>
        <dbReference type="Rhea" id="RHEA:76159"/>
        <dbReference type="ChEBI" id="CHEBI:17051"/>
    </reaction>
    <physiologicalReaction direction="left-to-right" evidence="13">
        <dbReference type="Rhea" id="RHEA:76160"/>
    </physiologicalReaction>
</comment>
<evidence type="ECO:0000256" key="8">
    <source>
        <dbReference type="ARBA" id="ARBA00023053"/>
    </source>
</evidence>
<dbReference type="HAMAP" id="MF_00454">
    <property type="entry name" value="FluC"/>
    <property type="match status" value="1"/>
</dbReference>
<evidence type="ECO:0000256" key="3">
    <source>
        <dbReference type="ARBA" id="ARBA00022475"/>
    </source>
</evidence>
<organism evidence="15 16">
    <name type="scientific">Methylorubrum aminovorans</name>
    <dbReference type="NCBI Taxonomy" id="269069"/>
    <lineage>
        <taxon>Bacteria</taxon>
        <taxon>Pseudomonadati</taxon>
        <taxon>Pseudomonadota</taxon>
        <taxon>Alphaproteobacteria</taxon>
        <taxon>Hyphomicrobiales</taxon>
        <taxon>Methylobacteriaceae</taxon>
        <taxon>Methylorubrum</taxon>
    </lineage>
</organism>
<name>A0ABQ4UKE9_9HYPH</name>
<evidence type="ECO:0000256" key="2">
    <source>
        <dbReference type="ARBA" id="ARBA00022448"/>
    </source>
</evidence>
<evidence type="ECO:0000256" key="10">
    <source>
        <dbReference type="ARBA" id="ARBA00023136"/>
    </source>
</evidence>
<evidence type="ECO:0000256" key="9">
    <source>
        <dbReference type="ARBA" id="ARBA00023065"/>
    </source>
</evidence>
<keyword evidence="6 14" id="KW-0479">Metal-binding</keyword>
<keyword evidence="5 14" id="KW-0812">Transmembrane</keyword>
<dbReference type="EMBL" id="BPRC01000020">
    <property type="protein sequence ID" value="GJE66997.1"/>
    <property type="molecule type" value="Genomic_DNA"/>
</dbReference>
<dbReference type="InterPro" id="IPR003691">
    <property type="entry name" value="FluC"/>
</dbReference>
<comment type="subcellular location">
    <subcellularLocation>
        <location evidence="1 14">Cell membrane</location>
        <topology evidence="1 14">Multi-pass membrane protein</topology>
    </subcellularLocation>
</comment>
<proteinExistence type="inferred from homology"/>
<keyword evidence="9 14" id="KW-0406">Ion transport</keyword>
<feature type="binding site" evidence="14">
    <location>
        <position position="82"/>
    </location>
    <ligand>
        <name>Na(+)</name>
        <dbReference type="ChEBI" id="CHEBI:29101"/>
        <note>structural</note>
    </ligand>
</feature>
<protein>
    <recommendedName>
        <fullName evidence="14">Fluoride-specific ion channel FluC</fullName>
    </recommendedName>
</protein>
<evidence type="ECO:0000256" key="12">
    <source>
        <dbReference type="ARBA" id="ARBA00035120"/>
    </source>
</evidence>
<comment type="function">
    <text evidence="14">Fluoride-specific ion channel. Important for reducing fluoride concentration in the cell, thus reducing its toxicity.</text>
</comment>
<keyword evidence="2 14" id="KW-0813">Transport</keyword>
<dbReference type="PANTHER" id="PTHR28259:SF18">
    <property type="entry name" value="FLUORIDE-SPECIFIC ION CHANNEL FLUC"/>
    <property type="match status" value="1"/>
</dbReference>
<comment type="similarity">
    <text evidence="12 14">Belongs to the fluoride channel Fluc/FEX (TC 1.A.43) family.</text>
</comment>
<evidence type="ECO:0000256" key="5">
    <source>
        <dbReference type="ARBA" id="ARBA00022692"/>
    </source>
</evidence>
<keyword evidence="10 14" id="KW-0472">Membrane</keyword>
<keyword evidence="7 14" id="KW-1133">Transmembrane helix</keyword>
<evidence type="ECO:0000256" key="7">
    <source>
        <dbReference type="ARBA" id="ARBA00022989"/>
    </source>
</evidence>
<evidence type="ECO:0000256" key="4">
    <source>
        <dbReference type="ARBA" id="ARBA00022519"/>
    </source>
</evidence>